<accession>A0A0L9UKQ7</accession>
<reference evidence="2" key="1">
    <citation type="journal article" date="2015" name="Proc. Natl. Acad. Sci. U.S.A.">
        <title>Genome sequencing of adzuki bean (Vigna angularis) provides insight into high starch and low fat accumulation and domestication.</title>
        <authorList>
            <person name="Yang K."/>
            <person name="Tian Z."/>
            <person name="Chen C."/>
            <person name="Luo L."/>
            <person name="Zhao B."/>
            <person name="Wang Z."/>
            <person name="Yu L."/>
            <person name="Li Y."/>
            <person name="Sun Y."/>
            <person name="Li W."/>
            <person name="Chen Y."/>
            <person name="Li Y."/>
            <person name="Zhang Y."/>
            <person name="Ai D."/>
            <person name="Zhao J."/>
            <person name="Shang C."/>
            <person name="Ma Y."/>
            <person name="Wu B."/>
            <person name="Wang M."/>
            <person name="Gao L."/>
            <person name="Sun D."/>
            <person name="Zhang P."/>
            <person name="Guo F."/>
            <person name="Wang W."/>
            <person name="Li Y."/>
            <person name="Wang J."/>
            <person name="Varshney R.K."/>
            <person name="Wang J."/>
            <person name="Ling H.Q."/>
            <person name="Wan P."/>
        </authorList>
    </citation>
    <scope>NUCLEOTIDE SEQUENCE</scope>
    <source>
        <strain evidence="2">cv. Jingnong 6</strain>
    </source>
</reference>
<evidence type="ECO:0000313" key="2">
    <source>
        <dbReference type="Proteomes" id="UP000053144"/>
    </source>
</evidence>
<evidence type="ECO:0000313" key="1">
    <source>
        <dbReference type="EMBL" id="KOM43281.1"/>
    </source>
</evidence>
<dbReference type="Gramene" id="KOM43281">
    <property type="protein sequence ID" value="KOM43281"/>
    <property type="gene ID" value="LR48_Vigan05g088500"/>
</dbReference>
<gene>
    <name evidence="1" type="ORF">LR48_Vigan05g088500</name>
</gene>
<dbReference type="AlphaFoldDB" id="A0A0L9UKQ7"/>
<sequence length="102" mass="11864">MEEISLLSTVTHSSLLRSPFRHRRSILGVPSFLLNRTSFKSELIEEKTETEQFITETERCEGGGTRLNRCEQERQLSNSVIEDQSVAEKHRQIERFVRGEVE</sequence>
<dbReference type="Proteomes" id="UP000053144">
    <property type="component" value="Chromosome 5"/>
</dbReference>
<name>A0A0L9UKQ7_PHAAN</name>
<dbReference type="EMBL" id="CM003375">
    <property type="protein sequence ID" value="KOM43281.1"/>
    <property type="molecule type" value="Genomic_DNA"/>
</dbReference>
<organism evidence="1 2">
    <name type="scientific">Phaseolus angularis</name>
    <name type="common">Azuki bean</name>
    <name type="synonym">Vigna angularis</name>
    <dbReference type="NCBI Taxonomy" id="3914"/>
    <lineage>
        <taxon>Eukaryota</taxon>
        <taxon>Viridiplantae</taxon>
        <taxon>Streptophyta</taxon>
        <taxon>Embryophyta</taxon>
        <taxon>Tracheophyta</taxon>
        <taxon>Spermatophyta</taxon>
        <taxon>Magnoliopsida</taxon>
        <taxon>eudicotyledons</taxon>
        <taxon>Gunneridae</taxon>
        <taxon>Pentapetalae</taxon>
        <taxon>rosids</taxon>
        <taxon>fabids</taxon>
        <taxon>Fabales</taxon>
        <taxon>Fabaceae</taxon>
        <taxon>Papilionoideae</taxon>
        <taxon>50 kb inversion clade</taxon>
        <taxon>NPAAA clade</taxon>
        <taxon>indigoferoid/millettioid clade</taxon>
        <taxon>Phaseoleae</taxon>
        <taxon>Vigna</taxon>
    </lineage>
</organism>
<protein>
    <submittedName>
        <fullName evidence="1">Uncharacterized protein</fullName>
    </submittedName>
</protein>
<proteinExistence type="predicted"/>